<evidence type="ECO:0000259" key="2">
    <source>
        <dbReference type="Pfam" id="PF01370"/>
    </source>
</evidence>
<evidence type="ECO:0000256" key="1">
    <source>
        <dbReference type="SAM" id="MobiDB-lite"/>
    </source>
</evidence>
<keyword evidence="4" id="KW-1185">Reference proteome</keyword>
<protein>
    <submittedName>
        <fullName evidence="3">Nucleoside-diphosphate-sugar epimerase</fullName>
    </submittedName>
</protein>
<reference evidence="3 4" key="1">
    <citation type="submission" date="2020-08" db="EMBL/GenBank/DDBJ databases">
        <title>Genomic Encyclopedia of Type Strains, Phase III (KMG-III): the genomes of soil and plant-associated and newly described type strains.</title>
        <authorList>
            <person name="Whitman W."/>
        </authorList>
    </citation>
    <scope>NUCLEOTIDE SEQUENCE [LARGE SCALE GENOMIC DNA]</scope>
    <source>
        <strain evidence="3 4">CECT 8960</strain>
    </source>
</reference>
<accession>A0A7W7VFP9</accession>
<organism evidence="3 4">
    <name type="scientific">Actinophytocola algeriensis</name>
    <dbReference type="NCBI Taxonomy" id="1768010"/>
    <lineage>
        <taxon>Bacteria</taxon>
        <taxon>Bacillati</taxon>
        <taxon>Actinomycetota</taxon>
        <taxon>Actinomycetes</taxon>
        <taxon>Pseudonocardiales</taxon>
        <taxon>Pseudonocardiaceae</taxon>
    </lineage>
</organism>
<gene>
    <name evidence="3" type="ORF">FHR82_004845</name>
</gene>
<dbReference type="EMBL" id="JACHJQ010000005">
    <property type="protein sequence ID" value="MBB4908592.1"/>
    <property type="molecule type" value="Genomic_DNA"/>
</dbReference>
<dbReference type="SUPFAM" id="SSF51735">
    <property type="entry name" value="NAD(P)-binding Rossmann-fold domains"/>
    <property type="match status" value="1"/>
</dbReference>
<feature type="domain" description="NAD-dependent epimerase/dehydratase" evidence="2">
    <location>
        <begin position="3"/>
        <end position="237"/>
    </location>
</feature>
<dbReference type="PANTHER" id="PTHR48079:SF6">
    <property type="entry name" value="NAD(P)-BINDING DOMAIN-CONTAINING PROTEIN-RELATED"/>
    <property type="match status" value="1"/>
</dbReference>
<dbReference type="AlphaFoldDB" id="A0A7W7VFP9"/>
<evidence type="ECO:0000313" key="4">
    <source>
        <dbReference type="Proteomes" id="UP000520767"/>
    </source>
</evidence>
<dbReference type="InterPro" id="IPR036291">
    <property type="entry name" value="NAD(P)-bd_dom_sf"/>
</dbReference>
<dbReference type="GO" id="GO:0004029">
    <property type="term" value="F:aldehyde dehydrogenase (NAD+) activity"/>
    <property type="evidence" value="ECO:0007669"/>
    <property type="project" value="TreeGrafter"/>
</dbReference>
<dbReference type="Gene3D" id="3.40.50.720">
    <property type="entry name" value="NAD(P)-binding Rossmann-like Domain"/>
    <property type="match status" value="1"/>
</dbReference>
<dbReference type="RefSeq" id="WP_184812728.1">
    <property type="nucleotide sequence ID" value="NZ_JACHJQ010000005.1"/>
</dbReference>
<dbReference type="Proteomes" id="UP000520767">
    <property type="component" value="Unassembled WGS sequence"/>
</dbReference>
<evidence type="ECO:0000313" key="3">
    <source>
        <dbReference type="EMBL" id="MBB4908592.1"/>
    </source>
</evidence>
<dbReference type="GO" id="GO:0005737">
    <property type="term" value="C:cytoplasm"/>
    <property type="evidence" value="ECO:0007669"/>
    <property type="project" value="TreeGrafter"/>
</dbReference>
<name>A0A7W7VFP9_9PSEU</name>
<feature type="region of interest" description="Disordered" evidence="1">
    <location>
        <begin position="323"/>
        <end position="352"/>
    </location>
</feature>
<dbReference type="PANTHER" id="PTHR48079">
    <property type="entry name" value="PROTEIN YEEZ"/>
    <property type="match status" value="1"/>
</dbReference>
<dbReference type="Pfam" id="PF01370">
    <property type="entry name" value="Epimerase"/>
    <property type="match status" value="1"/>
</dbReference>
<dbReference type="InterPro" id="IPR001509">
    <property type="entry name" value="Epimerase_deHydtase"/>
</dbReference>
<sequence length="352" mass="37221">MKVVITGASGNVGTALLRALAPAGWELVGVARRRPDTAREPYSSARWAGVDIGAGTAEDELCAVFTGADAVVHLAWAIHPRTDEPPLPRTNAVGSANVLAAAAAAGVPHLVCASSVAAYTPAGRWRRVGEDFPCAGVPGSAYSMGKAALEAQLDAFGRRHPETRMARIRPCAVVQRAAAAQLAGWLLSPWLPRALLGVRALPVPLWTGLRLQVVHADDVALAIRLILAERAAGAFNLAAESVLPAREVARVVGGVRVPVPLRLLTGPAWVAWRLGLQPLHPAWLRLADQASLVDTTRARAELGWVPRRGAVDALAELVTAMHDDHQHAGAPPLRPPPRRLHLGRPSHQDQSA</sequence>
<comment type="caution">
    <text evidence="3">The sequence shown here is derived from an EMBL/GenBank/DDBJ whole genome shotgun (WGS) entry which is preliminary data.</text>
</comment>
<dbReference type="InterPro" id="IPR051783">
    <property type="entry name" value="NAD(P)-dependent_oxidoreduct"/>
</dbReference>
<proteinExistence type="predicted"/>